<dbReference type="Proteomes" id="UP000765509">
    <property type="component" value="Unassembled WGS sequence"/>
</dbReference>
<dbReference type="AlphaFoldDB" id="A0A9Q3F9I9"/>
<keyword evidence="3" id="KW-1185">Reference proteome</keyword>
<organism evidence="2 3">
    <name type="scientific">Austropuccinia psidii MF-1</name>
    <dbReference type="NCBI Taxonomy" id="1389203"/>
    <lineage>
        <taxon>Eukaryota</taxon>
        <taxon>Fungi</taxon>
        <taxon>Dikarya</taxon>
        <taxon>Basidiomycota</taxon>
        <taxon>Pucciniomycotina</taxon>
        <taxon>Pucciniomycetes</taxon>
        <taxon>Pucciniales</taxon>
        <taxon>Sphaerophragmiaceae</taxon>
        <taxon>Austropuccinia</taxon>
    </lineage>
</organism>
<name>A0A9Q3F9I9_9BASI</name>
<sequence length="196" mass="22280">MPPSEETKRSSKFRQKNSSALSLLWGCVSSELEGVLLDDKTSFYDTWEALGNICGKILYFQKLCSRYNSITSDKELKATFPPKLLAATFIRILNGDKELTGLVQTLYYIKPFTPAAVISWVAIEHSRCQPNEQALFAGSSNKPMQKTKWDNQKQRNKGRRSGKKHEKPGPSDKNDSDKRMENIEKMLEKLQASMKP</sequence>
<feature type="compositionally biased region" description="Basic and acidic residues" evidence="1">
    <location>
        <begin position="167"/>
        <end position="182"/>
    </location>
</feature>
<evidence type="ECO:0000256" key="1">
    <source>
        <dbReference type="SAM" id="MobiDB-lite"/>
    </source>
</evidence>
<accession>A0A9Q3F9I9</accession>
<feature type="region of interest" description="Disordered" evidence="1">
    <location>
        <begin position="135"/>
        <end position="182"/>
    </location>
</feature>
<proteinExistence type="predicted"/>
<dbReference type="OrthoDB" id="2516191at2759"/>
<reference evidence="2" key="1">
    <citation type="submission" date="2021-03" db="EMBL/GenBank/DDBJ databases">
        <title>Draft genome sequence of rust myrtle Austropuccinia psidii MF-1, a brazilian biotype.</title>
        <authorList>
            <person name="Quecine M.C."/>
            <person name="Pachon D.M.R."/>
            <person name="Bonatelli M.L."/>
            <person name="Correr F.H."/>
            <person name="Franceschini L.M."/>
            <person name="Leite T.F."/>
            <person name="Margarido G.R.A."/>
            <person name="Almeida C.A."/>
            <person name="Ferrarezi J.A."/>
            <person name="Labate C.A."/>
        </authorList>
    </citation>
    <scope>NUCLEOTIDE SEQUENCE</scope>
    <source>
        <strain evidence="2">MF-1</strain>
    </source>
</reference>
<evidence type="ECO:0000313" key="2">
    <source>
        <dbReference type="EMBL" id="MBW0535214.1"/>
    </source>
</evidence>
<dbReference type="EMBL" id="AVOT02040064">
    <property type="protein sequence ID" value="MBW0535214.1"/>
    <property type="molecule type" value="Genomic_DNA"/>
</dbReference>
<protein>
    <submittedName>
        <fullName evidence="2">Uncharacterized protein</fullName>
    </submittedName>
</protein>
<gene>
    <name evidence="2" type="ORF">O181_074929</name>
</gene>
<comment type="caution">
    <text evidence="2">The sequence shown here is derived from an EMBL/GenBank/DDBJ whole genome shotgun (WGS) entry which is preliminary data.</text>
</comment>
<feature type="compositionally biased region" description="Basic residues" evidence="1">
    <location>
        <begin position="154"/>
        <end position="166"/>
    </location>
</feature>
<feature type="compositionally biased region" description="Polar residues" evidence="1">
    <location>
        <begin position="135"/>
        <end position="144"/>
    </location>
</feature>
<evidence type="ECO:0000313" key="3">
    <source>
        <dbReference type="Proteomes" id="UP000765509"/>
    </source>
</evidence>